<sequence>MDHFGKSMNDLASRVAGLQKRQDSQKRRLVDTREEIRRQLEQQEVSYLHPKNIFCLTKFLSFYVWTNALLLTYTCFLFLRIVQFYPFVLSFTLVFLCVFILVSACICVSKSKYLVFRHASVLFLTVCS</sequence>
<feature type="coiled-coil region" evidence="1">
    <location>
        <begin position="15"/>
        <end position="46"/>
    </location>
</feature>
<accession>A0A448X5L5</accession>
<feature type="transmembrane region" description="Helical" evidence="2">
    <location>
        <begin position="87"/>
        <end position="108"/>
    </location>
</feature>
<dbReference type="Proteomes" id="UP000784294">
    <property type="component" value="Unassembled WGS sequence"/>
</dbReference>
<feature type="transmembrane region" description="Helical" evidence="2">
    <location>
        <begin position="60"/>
        <end position="81"/>
    </location>
</feature>
<keyword evidence="2" id="KW-0472">Membrane</keyword>
<evidence type="ECO:0000256" key="2">
    <source>
        <dbReference type="SAM" id="Phobius"/>
    </source>
</evidence>
<evidence type="ECO:0000256" key="1">
    <source>
        <dbReference type="SAM" id="Coils"/>
    </source>
</evidence>
<dbReference type="EMBL" id="CAAALY010097282">
    <property type="protein sequence ID" value="VEL28731.1"/>
    <property type="molecule type" value="Genomic_DNA"/>
</dbReference>
<comment type="caution">
    <text evidence="3">The sequence shown here is derived from an EMBL/GenBank/DDBJ whole genome shotgun (WGS) entry which is preliminary data.</text>
</comment>
<keyword evidence="2" id="KW-0812">Transmembrane</keyword>
<gene>
    <name evidence="3" type="ORF">PXEA_LOCUS22171</name>
</gene>
<evidence type="ECO:0000313" key="4">
    <source>
        <dbReference type="Proteomes" id="UP000784294"/>
    </source>
</evidence>
<keyword evidence="4" id="KW-1185">Reference proteome</keyword>
<name>A0A448X5L5_9PLAT</name>
<proteinExistence type="predicted"/>
<keyword evidence="2" id="KW-1133">Transmembrane helix</keyword>
<dbReference type="OrthoDB" id="435430at2759"/>
<evidence type="ECO:0000313" key="3">
    <source>
        <dbReference type="EMBL" id="VEL28731.1"/>
    </source>
</evidence>
<organism evidence="3 4">
    <name type="scientific">Protopolystoma xenopodis</name>
    <dbReference type="NCBI Taxonomy" id="117903"/>
    <lineage>
        <taxon>Eukaryota</taxon>
        <taxon>Metazoa</taxon>
        <taxon>Spiralia</taxon>
        <taxon>Lophotrochozoa</taxon>
        <taxon>Platyhelminthes</taxon>
        <taxon>Monogenea</taxon>
        <taxon>Polyopisthocotylea</taxon>
        <taxon>Polystomatidea</taxon>
        <taxon>Polystomatidae</taxon>
        <taxon>Protopolystoma</taxon>
    </lineage>
</organism>
<protein>
    <submittedName>
        <fullName evidence="3">Uncharacterized protein</fullName>
    </submittedName>
</protein>
<keyword evidence="1" id="KW-0175">Coiled coil</keyword>
<reference evidence="3" key="1">
    <citation type="submission" date="2018-11" db="EMBL/GenBank/DDBJ databases">
        <authorList>
            <consortium name="Pathogen Informatics"/>
        </authorList>
    </citation>
    <scope>NUCLEOTIDE SEQUENCE</scope>
</reference>
<dbReference type="AlphaFoldDB" id="A0A448X5L5"/>